<accession>A0A0D3KMS7</accession>
<dbReference type="PaxDb" id="2903-EOD15613"/>
<evidence type="ECO:0000259" key="2">
    <source>
        <dbReference type="SMART" id="SM00645"/>
    </source>
</evidence>
<name>A0A0D3KMS7_EMIH1</name>
<dbReference type="RefSeq" id="XP_005789491.1">
    <property type="nucleotide sequence ID" value="XM_005789434.1"/>
</dbReference>
<dbReference type="AlphaFoldDB" id="A0A0D3KMS7"/>
<dbReference type="RefSeq" id="XP_005768042.1">
    <property type="nucleotide sequence ID" value="XM_005767985.1"/>
</dbReference>
<reference evidence="3" key="2">
    <citation type="submission" date="2024-10" db="UniProtKB">
        <authorList>
            <consortium name="EnsemblProtists"/>
        </authorList>
    </citation>
    <scope>IDENTIFICATION</scope>
</reference>
<keyword evidence="4" id="KW-1185">Reference proteome</keyword>
<dbReference type="Pfam" id="PF00112">
    <property type="entry name" value="Peptidase_C1"/>
    <property type="match status" value="1"/>
</dbReference>
<dbReference type="eggNOG" id="KOG1543">
    <property type="taxonomic scope" value="Eukaryota"/>
</dbReference>
<reference evidence="4" key="1">
    <citation type="journal article" date="2013" name="Nature">
        <title>Pan genome of the phytoplankton Emiliania underpins its global distribution.</title>
        <authorList>
            <person name="Read B.A."/>
            <person name="Kegel J."/>
            <person name="Klute M.J."/>
            <person name="Kuo A."/>
            <person name="Lefebvre S.C."/>
            <person name="Maumus F."/>
            <person name="Mayer C."/>
            <person name="Miller J."/>
            <person name="Monier A."/>
            <person name="Salamov A."/>
            <person name="Young J."/>
            <person name="Aguilar M."/>
            <person name="Claverie J.M."/>
            <person name="Frickenhaus S."/>
            <person name="Gonzalez K."/>
            <person name="Herman E.K."/>
            <person name="Lin Y.C."/>
            <person name="Napier J."/>
            <person name="Ogata H."/>
            <person name="Sarno A.F."/>
            <person name="Shmutz J."/>
            <person name="Schroeder D."/>
            <person name="de Vargas C."/>
            <person name="Verret F."/>
            <person name="von Dassow P."/>
            <person name="Valentin K."/>
            <person name="Van de Peer Y."/>
            <person name="Wheeler G."/>
            <person name="Dacks J.B."/>
            <person name="Delwiche C.F."/>
            <person name="Dyhrman S.T."/>
            <person name="Glockner G."/>
            <person name="John U."/>
            <person name="Richards T."/>
            <person name="Worden A.Z."/>
            <person name="Zhang X."/>
            <person name="Grigoriev I.V."/>
            <person name="Allen A.E."/>
            <person name="Bidle K."/>
            <person name="Borodovsky M."/>
            <person name="Bowler C."/>
            <person name="Brownlee C."/>
            <person name="Cock J.M."/>
            <person name="Elias M."/>
            <person name="Gladyshev V.N."/>
            <person name="Groth M."/>
            <person name="Guda C."/>
            <person name="Hadaegh A."/>
            <person name="Iglesias-Rodriguez M.D."/>
            <person name="Jenkins J."/>
            <person name="Jones B.M."/>
            <person name="Lawson T."/>
            <person name="Leese F."/>
            <person name="Lindquist E."/>
            <person name="Lobanov A."/>
            <person name="Lomsadze A."/>
            <person name="Malik S.B."/>
            <person name="Marsh M.E."/>
            <person name="Mackinder L."/>
            <person name="Mock T."/>
            <person name="Mueller-Roeber B."/>
            <person name="Pagarete A."/>
            <person name="Parker M."/>
            <person name="Probert I."/>
            <person name="Quesneville H."/>
            <person name="Raines C."/>
            <person name="Rensing S.A."/>
            <person name="Riano-Pachon D.M."/>
            <person name="Richier S."/>
            <person name="Rokitta S."/>
            <person name="Shiraiwa Y."/>
            <person name="Soanes D.M."/>
            <person name="van der Giezen M."/>
            <person name="Wahlund T.M."/>
            <person name="Williams B."/>
            <person name="Wilson W."/>
            <person name="Wolfe G."/>
            <person name="Wurch L.L."/>
        </authorList>
    </citation>
    <scope>NUCLEOTIDE SEQUENCE</scope>
</reference>
<dbReference type="InterPro" id="IPR013128">
    <property type="entry name" value="Peptidase_C1A"/>
</dbReference>
<dbReference type="GO" id="GO:0008234">
    <property type="term" value="F:cysteine-type peptidase activity"/>
    <property type="evidence" value="ECO:0007669"/>
    <property type="project" value="InterPro"/>
</dbReference>
<dbReference type="GeneID" id="17282332"/>
<evidence type="ECO:0000256" key="1">
    <source>
        <dbReference type="ARBA" id="ARBA00008455"/>
    </source>
</evidence>
<dbReference type="SMART" id="SM00645">
    <property type="entry name" value="Pept_C1"/>
    <property type="match status" value="1"/>
</dbReference>
<dbReference type="EnsemblProtists" id="EOD15613">
    <property type="protein sequence ID" value="EOD15613"/>
    <property type="gene ID" value="EMIHUDRAFT_44322"/>
</dbReference>
<dbReference type="PANTHER" id="PTHR12411">
    <property type="entry name" value="CYSTEINE PROTEASE FAMILY C1-RELATED"/>
    <property type="match status" value="1"/>
</dbReference>
<protein>
    <recommendedName>
        <fullName evidence="2">Peptidase C1A papain C-terminal domain-containing protein</fullName>
    </recommendedName>
</protein>
<dbReference type="SUPFAM" id="SSF54001">
    <property type="entry name" value="Cysteine proteinases"/>
    <property type="match status" value="1"/>
</dbReference>
<dbReference type="GeneID" id="17261874"/>
<dbReference type="EnsemblProtists" id="EOD37062">
    <property type="protein sequence ID" value="EOD37062"/>
    <property type="gene ID" value="EMIHUDRAFT_44342"/>
</dbReference>
<dbReference type="GO" id="GO:0006508">
    <property type="term" value="P:proteolysis"/>
    <property type="evidence" value="ECO:0007669"/>
    <property type="project" value="InterPro"/>
</dbReference>
<dbReference type="HOGENOM" id="CLU_012184_2_1_1"/>
<dbReference type="PROSITE" id="PS00640">
    <property type="entry name" value="THIOL_PROTEASE_ASN"/>
    <property type="match status" value="1"/>
</dbReference>
<dbReference type="KEGG" id="ehx:EMIHUDRAFT_44342"/>
<dbReference type="STRING" id="2903.R1DPX4"/>
<dbReference type="InterPro" id="IPR025661">
    <property type="entry name" value="Pept_asp_AS"/>
</dbReference>
<evidence type="ECO:0000313" key="3">
    <source>
        <dbReference type="EnsemblProtists" id="EOD37062"/>
    </source>
</evidence>
<sequence length="254" mass="27850">LPAQHDWRDVGGKSYVTADVNQHIPEYCGSCWVHGTVAALNDRVKVMRGGAFPDVMLSRQALINCIPDDSRNKSKPPPGCNGGDAWMVHSYLTNSTVGDETCQPYEARNGVCNLAGVCRNCASDKKEGCWGVPSFTGFGVSEYGTVSGEKAMMKEILARGPIVCGVVSDGPFLHNYSQNAGKHEGVYIDRSKHTPDDIDHDVSVTGWGVTRSGVKYWIIRNSWGTYWGEGGWFRLERGINSLMIEEQCDWAVPS</sequence>
<proteinExistence type="inferred from homology"/>
<dbReference type="InterPro" id="IPR038765">
    <property type="entry name" value="Papain-like_cys_pep_sf"/>
</dbReference>
<dbReference type="PRINTS" id="PR00705">
    <property type="entry name" value="PAPAIN"/>
</dbReference>
<organism evidence="3 4">
    <name type="scientific">Emiliania huxleyi (strain CCMP1516)</name>
    <dbReference type="NCBI Taxonomy" id="280463"/>
    <lineage>
        <taxon>Eukaryota</taxon>
        <taxon>Haptista</taxon>
        <taxon>Haptophyta</taxon>
        <taxon>Prymnesiophyceae</taxon>
        <taxon>Isochrysidales</taxon>
        <taxon>Noelaerhabdaceae</taxon>
        <taxon>Emiliania</taxon>
    </lineage>
</organism>
<comment type="similarity">
    <text evidence="1">Belongs to the peptidase C1 family.</text>
</comment>
<dbReference type="KEGG" id="ehx:EMIHUDRAFT_44322"/>
<dbReference type="Proteomes" id="UP000013827">
    <property type="component" value="Unassembled WGS sequence"/>
</dbReference>
<evidence type="ECO:0000313" key="4">
    <source>
        <dbReference type="Proteomes" id="UP000013827"/>
    </source>
</evidence>
<dbReference type="InterPro" id="IPR000668">
    <property type="entry name" value="Peptidase_C1A_C"/>
</dbReference>
<dbReference type="Gene3D" id="3.90.70.10">
    <property type="entry name" value="Cysteine proteinases"/>
    <property type="match status" value="1"/>
</dbReference>
<dbReference type="FunFam" id="3.90.70.10:FF:000117">
    <property type="entry name" value="Probable papain cysteine protease"/>
    <property type="match status" value="1"/>
</dbReference>
<feature type="domain" description="Peptidase C1A papain C-terminal" evidence="2">
    <location>
        <begin position="1"/>
        <end position="252"/>
    </location>
</feature>
<dbReference type="OMA" id="RGWARIV"/>